<organism evidence="2 3">
    <name type="scientific">Pseudocercospora fuligena</name>
    <dbReference type="NCBI Taxonomy" id="685502"/>
    <lineage>
        <taxon>Eukaryota</taxon>
        <taxon>Fungi</taxon>
        <taxon>Dikarya</taxon>
        <taxon>Ascomycota</taxon>
        <taxon>Pezizomycotina</taxon>
        <taxon>Dothideomycetes</taxon>
        <taxon>Dothideomycetidae</taxon>
        <taxon>Mycosphaerellales</taxon>
        <taxon>Mycosphaerellaceae</taxon>
        <taxon>Pseudocercospora</taxon>
    </lineage>
</organism>
<dbReference type="AlphaFoldDB" id="A0A8H6RSN7"/>
<feature type="compositionally biased region" description="Polar residues" evidence="1">
    <location>
        <begin position="1"/>
        <end position="18"/>
    </location>
</feature>
<name>A0A8H6RSN7_9PEZI</name>
<accession>A0A8H6RSN7</accession>
<sequence length="121" mass="13389">MAMLQMMTSWTHCSPNQDQRPHQLLRKEKLAHEDDSDDELDALLSENHPVQPGAENAKTASISKASAFEAGPDEDELDALMNEQGPTHAPDAAASAAGSTRPKPWTTLQMMRKPWRAWVGR</sequence>
<evidence type="ECO:0000313" key="3">
    <source>
        <dbReference type="Proteomes" id="UP000660729"/>
    </source>
</evidence>
<feature type="region of interest" description="Disordered" evidence="1">
    <location>
        <begin position="1"/>
        <end position="113"/>
    </location>
</feature>
<dbReference type="EMBL" id="JABCIY010000023">
    <property type="protein sequence ID" value="KAF7196764.1"/>
    <property type="molecule type" value="Genomic_DNA"/>
</dbReference>
<gene>
    <name evidence="2" type="ORF">HII31_01903</name>
</gene>
<proteinExistence type="predicted"/>
<dbReference type="Proteomes" id="UP000660729">
    <property type="component" value="Unassembled WGS sequence"/>
</dbReference>
<evidence type="ECO:0000256" key="1">
    <source>
        <dbReference type="SAM" id="MobiDB-lite"/>
    </source>
</evidence>
<comment type="caution">
    <text evidence="2">The sequence shown here is derived from an EMBL/GenBank/DDBJ whole genome shotgun (WGS) entry which is preliminary data.</text>
</comment>
<protein>
    <submittedName>
        <fullName evidence="2">Uncharacterized protein</fullName>
    </submittedName>
</protein>
<evidence type="ECO:0000313" key="2">
    <source>
        <dbReference type="EMBL" id="KAF7196764.1"/>
    </source>
</evidence>
<reference evidence="2" key="1">
    <citation type="submission" date="2020-04" db="EMBL/GenBank/DDBJ databases">
        <title>Draft genome resource of the tomato pathogen Pseudocercospora fuligena.</title>
        <authorList>
            <person name="Zaccaron A."/>
        </authorList>
    </citation>
    <scope>NUCLEOTIDE SEQUENCE</scope>
    <source>
        <strain evidence="2">PF001</strain>
    </source>
</reference>
<feature type="compositionally biased region" description="Basic and acidic residues" evidence="1">
    <location>
        <begin position="19"/>
        <end position="33"/>
    </location>
</feature>
<keyword evidence="3" id="KW-1185">Reference proteome</keyword>